<reference evidence="1 2" key="1">
    <citation type="journal article" date="2014" name="PLoS Genet.">
        <title>Phylogenetically driven sequencing of extremely halophilic archaea reveals strategies for static and dynamic osmo-response.</title>
        <authorList>
            <person name="Becker E.A."/>
            <person name="Seitzer P.M."/>
            <person name="Tritt A."/>
            <person name="Larsen D."/>
            <person name="Krusor M."/>
            <person name="Yao A.I."/>
            <person name="Wu D."/>
            <person name="Madern D."/>
            <person name="Eisen J.A."/>
            <person name="Darling A.E."/>
            <person name="Facciotti M.T."/>
        </authorList>
    </citation>
    <scope>NUCLEOTIDE SEQUENCE [LARGE SCALE GENOMIC DNA]</scope>
    <source>
        <strain evidence="1 2">ATCC 33800</strain>
    </source>
</reference>
<dbReference type="PATRIC" id="fig|662476.7.peg.1235"/>
<evidence type="ECO:0000313" key="2">
    <source>
        <dbReference type="Proteomes" id="UP000011659"/>
    </source>
</evidence>
<gene>
    <name evidence="1" type="ORF">C436_06241</name>
</gene>
<protein>
    <recommendedName>
        <fullName evidence="3">DUF4177 domain-containing protein</fullName>
    </recommendedName>
</protein>
<name>M0K3U3_9EURY</name>
<dbReference type="AlphaFoldDB" id="M0K3U3"/>
<dbReference type="Proteomes" id="UP000011659">
    <property type="component" value="Unassembled WGS sequence"/>
</dbReference>
<evidence type="ECO:0008006" key="3">
    <source>
        <dbReference type="Google" id="ProtNLM"/>
    </source>
</evidence>
<sequence>MRGKSVAVPTYCLGHHKTFIAGGRSSICMPSYEYRTIEVDSDVMIAGLGGEVTPPIEQLNELGAEGWHVAAPLTDKTGETVSLLLQRERER</sequence>
<organism evidence="1 2">
    <name type="scientific">Haloarcula marismortui ATCC 33800</name>
    <dbReference type="NCBI Taxonomy" id="662476"/>
    <lineage>
        <taxon>Archaea</taxon>
        <taxon>Methanobacteriati</taxon>
        <taxon>Methanobacteriota</taxon>
        <taxon>Stenosarchaea group</taxon>
        <taxon>Halobacteria</taxon>
        <taxon>Halobacteriales</taxon>
        <taxon>Haloarculaceae</taxon>
        <taxon>Haloarcula</taxon>
    </lineage>
</organism>
<proteinExistence type="predicted"/>
<comment type="caution">
    <text evidence="1">The sequence shown here is derived from an EMBL/GenBank/DDBJ whole genome shotgun (WGS) entry which is preliminary data.</text>
</comment>
<keyword evidence="2" id="KW-1185">Reference proteome</keyword>
<accession>M0K3U3</accession>
<evidence type="ECO:0000313" key="1">
    <source>
        <dbReference type="EMBL" id="EMA14809.1"/>
    </source>
</evidence>
<dbReference type="EMBL" id="AOLR01000010">
    <property type="protein sequence ID" value="EMA14809.1"/>
    <property type="molecule type" value="Genomic_DNA"/>
</dbReference>